<dbReference type="EMBL" id="JADWYR010000002">
    <property type="protein sequence ID" value="MBG9377665.1"/>
    <property type="molecule type" value="Genomic_DNA"/>
</dbReference>
<gene>
    <name evidence="2" type="ORF">I5907_15585</name>
</gene>
<feature type="chain" id="PRO_5037067010" description="Lipoprotein" evidence="1">
    <location>
        <begin position="24"/>
        <end position="69"/>
    </location>
</feature>
<evidence type="ECO:0008006" key="4">
    <source>
        <dbReference type="Google" id="ProtNLM"/>
    </source>
</evidence>
<comment type="caution">
    <text evidence="2">The sequence shown here is derived from an EMBL/GenBank/DDBJ whole genome shotgun (WGS) entry which is preliminary data.</text>
</comment>
<dbReference type="AlphaFoldDB" id="A0A931GWH7"/>
<dbReference type="Proteomes" id="UP000628448">
    <property type="component" value="Unassembled WGS sequence"/>
</dbReference>
<name>A0A931GWH7_9BACT</name>
<evidence type="ECO:0000256" key="1">
    <source>
        <dbReference type="SAM" id="SignalP"/>
    </source>
</evidence>
<organism evidence="2 3">
    <name type="scientific">Panacibacter microcysteis</name>
    <dbReference type="NCBI Taxonomy" id="2793269"/>
    <lineage>
        <taxon>Bacteria</taxon>
        <taxon>Pseudomonadati</taxon>
        <taxon>Bacteroidota</taxon>
        <taxon>Chitinophagia</taxon>
        <taxon>Chitinophagales</taxon>
        <taxon>Chitinophagaceae</taxon>
        <taxon>Panacibacter</taxon>
    </lineage>
</organism>
<accession>A0A931GWH7</accession>
<dbReference type="RefSeq" id="WP_196991736.1">
    <property type="nucleotide sequence ID" value="NZ_JADWYR010000002.1"/>
</dbReference>
<keyword evidence="1" id="KW-0732">Signal</keyword>
<proteinExistence type="predicted"/>
<evidence type="ECO:0000313" key="3">
    <source>
        <dbReference type="Proteomes" id="UP000628448"/>
    </source>
</evidence>
<protein>
    <recommendedName>
        <fullName evidence="4">Lipoprotein</fullName>
    </recommendedName>
</protein>
<evidence type="ECO:0000313" key="2">
    <source>
        <dbReference type="EMBL" id="MBG9377665.1"/>
    </source>
</evidence>
<reference evidence="2" key="1">
    <citation type="submission" date="2020-11" db="EMBL/GenBank/DDBJ databases">
        <title>Bacterial whole genome sequence for Panacibacter sp. DH6.</title>
        <authorList>
            <person name="Le V."/>
            <person name="Ko S."/>
            <person name="Ahn C.-Y."/>
            <person name="Oh H.-M."/>
        </authorList>
    </citation>
    <scope>NUCLEOTIDE SEQUENCE</scope>
    <source>
        <strain evidence="2">DH6</strain>
    </source>
</reference>
<sequence>MKTLTNIIIACLLIMTASCSKKADEPQQCKTCAAHQGPEGTTIETKEVCTDDEEAAFKRTYVEFTVACE</sequence>
<keyword evidence="3" id="KW-1185">Reference proteome</keyword>
<feature type="signal peptide" evidence="1">
    <location>
        <begin position="1"/>
        <end position="23"/>
    </location>
</feature>
<dbReference type="PROSITE" id="PS51257">
    <property type="entry name" value="PROKAR_LIPOPROTEIN"/>
    <property type="match status" value="1"/>
</dbReference>